<evidence type="ECO:0000256" key="4">
    <source>
        <dbReference type="ARBA" id="ARBA00022475"/>
    </source>
</evidence>
<evidence type="ECO:0000256" key="6">
    <source>
        <dbReference type="ARBA" id="ARBA00022847"/>
    </source>
</evidence>
<dbReference type="PANTHER" id="PTHR48086">
    <property type="entry name" value="SODIUM/PROLINE SYMPORTER-RELATED"/>
    <property type="match status" value="1"/>
</dbReference>
<keyword evidence="9" id="KW-0915">Sodium</keyword>
<dbReference type="InterPro" id="IPR001734">
    <property type="entry name" value="Na/solute_symporter"/>
</dbReference>
<feature type="transmembrane region" description="Helical" evidence="11">
    <location>
        <begin position="484"/>
        <end position="513"/>
    </location>
</feature>
<dbReference type="AlphaFoldDB" id="A0A0K6IWG6"/>
<feature type="transmembrane region" description="Helical" evidence="11">
    <location>
        <begin position="533"/>
        <end position="551"/>
    </location>
</feature>
<dbReference type="CDD" id="cd11480">
    <property type="entry name" value="SLC5sbd_u4"/>
    <property type="match status" value="1"/>
</dbReference>
<dbReference type="GO" id="GO:0006814">
    <property type="term" value="P:sodium ion transport"/>
    <property type="evidence" value="ECO:0007669"/>
    <property type="project" value="UniProtKB-KW"/>
</dbReference>
<feature type="transmembrane region" description="Helical" evidence="11">
    <location>
        <begin position="588"/>
        <end position="607"/>
    </location>
</feature>
<organism evidence="12 13">
    <name type="scientific">Tepidiphilus thermophilus</name>
    <dbReference type="NCBI Taxonomy" id="876478"/>
    <lineage>
        <taxon>Bacteria</taxon>
        <taxon>Pseudomonadati</taxon>
        <taxon>Pseudomonadota</taxon>
        <taxon>Hydrogenophilia</taxon>
        <taxon>Hydrogenophilales</taxon>
        <taxon>Hydrogenophilaceae</taxon>
        <taxon>Tepidiphilus</taxon>
    </lineage>
</organism>
<feature type="transmembrane region" description="Helical" evidence="11">
    <location>
        <begin position="180"/>
        <end position="199"/>
    </location>
</feature>
<dbReference type="PROSITE" id="PS00018">
    <property type="entry name" value="EF_HAND_1"/>
    <property type="match status" value="1"/>
</dbReference>
<feature type="transmembrane region" description="Helical" evidence="11">
    <location>
        <begin position="76"/>
        <end position="97"/>
    </location>
</feature>
<evidence type="ECO:0000256" key="11">
    <source>
        <dbReference type="SAM" id="Phobius"/>
    </source>
</evidence>
<evidence type="ECO:0000256" key="7">
    <source>
        <dbReference type="ARBA" id="ARBA00022989"/>
    </source>
</evidence>
<evidence type="ECO:0000256" key="2">
    <source>
        <dbReference type="ARBA" id="ARBA00006434"/>
    </source>
</evidence>
<sequence>MNPSAGRFYFFYFIGFALFCAALALGESFGMSARAIGFTFLFATIALYAGVGVLARTSDLLEFYVAGRGVPGIANGMATAADWVSAASFIGLAGIIYHQGFEGLAYVTGWTGGFVLVGLLLGPYLRKFGRFTIPEFLDERYGSAVALAGVAAVVLASFVYLVAQIYGVGLIASRFVGVDFGLGVLIGMAGILVCSFLGGMRAVTWTQVSQYLILIVAYLAPILVLSVERYGVPLPHLAMGEMVQTVAQGVAERRDRPDEQLARALYRARAEQYQHKIDALPASLAEERETLERELARLRQEGGDPRTIYHLERQRQLLPTTPEAARAHWRRLRDAALAQARPPRDFSRAWHGDTPAARQHARINFLALLFVLMCGTAALPHILMRYYTTPTVSEARKSTAWTLFFVALLYLGAPIYAMLAKIEVLQHVVGHSFDELPAWLVSWYRVGLVSFEDINGDGKLQLAELALDPDGIVLALPEMGGLPAFFVGLVAAGGLAAALSTADGLLLTISNALGHDLYYRHLAPQASTQRRLVVSKMLLLAVAIISAWVATLRFDSILLLVGLAFSLAASLLFPTLILGIFWRRASPAGALLAMVLGLGTSLGYYFLTHEAFGGRVDLQLFGIQPVACGIFGVLVGLAAHVVVSLVGPAPSARQQALVDFLRRPS</sequence>
<keyword evidence="4" id="KW-1003">Cell membrane</keyword>
<dbReference type="GO" id="GO:0046942">
    <property type="term" value="P:carboxylic acid transport"/>
    <property type="evidence" value="ECO:0007669"/>
    <property type="project" value="UniProtKB-ARBA"/>
</dbReference>
<dbReference type="OrthoDB" id="9764416at2"/>
<dbReference type="InterPro" id="IPR018212">
    <property type="entry name" value="Na/solute_symporter_CS"/>
</dbReference>
<feature type="transmembrane region" description="Helical" evidence="11">
    <location>
        <begin position="145"/>
        <end position="168"/>
    </location>
</feature>
<feature type="transmembrane region" description="Helical" evidence="11">
    <location>
        <begin position="399"/>
        <end position="419"/>
    </location>
</feature>
<dbReference type="InterPro" id="IPR018247">
    <property type="entry name" value="EF_Hand_1_Ca_BS"/>
</dbReference>
<feature type="transmembrane region" description="Helical" evidence="11">
    <location>
        <begin position="557"/>
        <end position="581"/>
    </location>
</feature>
<keyword evidence="7 11" id="KW-1133">Transmembrane helix</keyword>
<feature type="transmembrane region" description="Helical" evidence="11">
    <location>
        <begin position="365"/>
        <end position="387"/>
    </location>
</feature>
<feature type="transmembrane region" description="Helical" evidence="11">
    <location>
        <begin position="619"/>
        <end position="646"/>
    </location>
</feature>
<evidence type="ECO:0000256" key="8">
    <source>
        <dbReference type="ARBA" id="ARBA00023136"/>
    </source>
</evidence>
<feature type="transmembrane region" description="Helical" evidence="11">
    <location>
        <begin position="211"/>
        <end position="232"/>
    </location>
</feature>
<keyword evidence="9" id="KW-0739">Sodium transport</keyword>
<dbReference type="PROSITE" id="PS50283">
    <property type="entry name" value="NA_SOLUT_SYMP_3"/>
    <property type="match status" value="1"/>
</dbReference>
<evidence type="ECO:0000256" key="5">
    <source>
        <dbReference type="ARBA" id="ARBA00022692"/>
    </source>
</evidence>
<dbReference type="RefSeq" id="WP_055423687.1">
    <property type="nucleotide sequence ID" value="NZ_CYHH01000007.1"/>
</dbReference>
<dbReference type="GO" id="GO:0005886">
    <property type="term" value="C:plasma membrane"/>
    <property type="evidence" value="ECO:0007669"/>
    <property type="project" value="TreeGrafter"/>
</dbReference>
<dbReference type="GO" id="GO:0015293">
    <property type="term" value="F:symporter activity"/>
    <property type="evidence" value="ECO:0007669"/>
    <property type="project" value="UniProtKB-KW"/>
</dbReference>
<dbReference type="PROSITE" id="PS00457">
    <property type="entry name" value="NA_SOLUT_SYMP_2"/>
    <property type="match status" value="1"/>
</dbReference>
<keyword evidence="6" id="KW-0769">Symport</keyword>
<keyword evidence="3" id="KW-0813">Transport</keyword>
<evidence type="ECO:0000256" key="9">
    <source>
        <dbReference type="ARBA" id="ARBA00023201"/>
    </source>
</evidence>
<dbReference type="Proteomes" id="UP000182108">
    <property type="component" value="Unassembled WGS sequence"/>
</dbReference>
<keyword evidence="9" id="KW-0406">Ion transport</keyword>
<feature type="transmembrane region" description="Helical" evidence="11">
    <location>
        <begin position="103"/>
        <end position="125"/>
    </location>
</feature>
<evidence type="ECO:0000256" key="1">
    <source>
        <dbReference type="ARBA" id="ARBA00004141"/>
    </source>
</evidence>
<protein>
    <submittedName>
        <fullName evidence="12">Probable sodium:solute symporter, VC_2705 subfamily</fullName>
    </submittedName>
</protein>
<dbReference type="Pfam" id="PF00474">
    <property type="entry name" value="SSF"/>
    <property type="match status" value="2"/>
</dbReference>
<dbReference type="EMBL" id="CYHH01000007">
    <property type="protein sequence ID" value="CUB07399.1"/>
    <property type="molecule type" value="Genomic_DNA"/>
</dbReference>
<feature type="transmembrane region" description="Helical" evidence="11">
    <location>
        <begin position="36"/>
        <end position="55"/>
    </location>
</feature>
<keyword evidence="13" id="KW-1185">Reference proteome</keyword>
<comment type="similarity">
    <text evidence="2 10">Belongs to the sodium:solute symporter (SSF) (TC 2.A.21) family.</text>
</comment>
<dbReference type="NCBIfam" id="TIGR03648">
    <property type="entry name" value="Na_symport_lg"/>
    <property type="match status" value="1"/>
</dbReference>
<name>A0A0K6IWG6_9PROT</name>
<comment type="subcellular location">
    <subcellularLocation>
        <location evidence="1">Membrane</location>
        <topology evidence="1">Multi-pass membrane protein</topology>
    </subcellularLocation>
</comment>
<evidence type="ECO:0000256" key="3">
    <source>
        <dbReference type="ARBA" id="ARBA00022448"/>
    </source>
</evidence>
<dbReference type="PANTHER" id="PTHR48086:SF5">
    <property type="entry name" value="NA(+):SOLUTE SYMPORTER (SSF FAMILY)"/>
    <property type="match status" value="1"/>
</dbReference>
<evidence type="ECO:0000256" key="10">
    <source>
        <dbReference type="RuleBase" id="RU362091"/>
    </source>
</evidence>
<keyword evidence="5 11" id="KW-0812">Transmembrane</keyword>
<proteinExistence type="inferred from homology"/>
<dbReference type="InterPro" id="IPR050277">
    <property type="entry name" value="Sodium:Solute_Symporter"/>
</dbReference>
<evidence type="ECO:0000313" key="13">
    <source>
        <dbReference type="Proteomes" id="UP000182108"/>
    </source>
</evidence>
<evidence type="ECO:0000313" key="12">
    <source>
        <dbReference type="EMBL" id="CUB07399.1"/>
    </source>
</evidence>
<reference evidence="13" key="1">
    <citation type="submission" date="2015-08" db="EMBL/GenBank/DDBJ databases">
        <authorList>
            <person name="Babu N.S."/>
            <person name="Beckwith C.J."/>
            <person name="Beseler K.G."/>
            <person name="Brison A."/>
            <person name="Carone J.V."/>
            <person name="Caskin T.P."/>
            <person name="Diamond M."/>
            <person name="Durham M.E."/>
            <person name="Foxe J.M."/>
            <person name="Go M."/>
            <person name="Henderson B.A."/>
            <person name="Jones I.B."/>
            <person name="McGettigan J.A."/>
            <person name="Micheletti S.J."/>
            <person name="Nasrallah M.E."/>
            <person name="Ortiz D."/>
            <person name="Piller C.R."/>
            <person name="Privatt S.R."/>
            <person name="Schneider S.L."/>
            <person name="Sharp S."/>
            <person name="Smith T.C."/>
            <person name="Stanton J.D."/>
            <person name="Ullery H.E."/>
            <person name="Wilson R.J."/>
            <person name="Serrano M.G."/>
            <person name="Buck G."/>
            <person name="Lee V."/>
            <person name="Wang Y."/>
            <person name="Carvalho R."/>
            <person name="Voegtly L."/>
            <person name="Shi R."/>
            <person name="Duckworth R."/>
            <person name="Johnson A."/>
            <person name="Loviza R."/>
            <person name="Walstead R."/>
            <person name="Shah Z."/>
            <person name="Kiflezghi M."/>
            <person name="Wade K."/>
            <person name="Ball S.L."/>
            <person name="Bradley K.W."/>
            <person name="Asai D.J."/>
            <person name="Bowman C.A."/>
            <person name="Russell D.A."/>
            <person name="Pope W.H."/>
            <person name="Jacobs-Sera D."/>
            <person name="Hendrix R.W."/>
            <person name="Hatfull G.F."/>
        </authorList>
    </citation>
    <scope>NUCLEOTIDE SEQUENCE [LARGE SCALE GENOMIC DNA]</scope>
    <source>
        <strain evidence="13">JCM 19170</strain>
    </source>
</reference>
<dbReference type="InterPro" id="IPR038377">
    <property type="entry name" value="Na/Glc_symporter_sf"/>
</dbReference>
<keyword evidence="8 11" id="KW-0472">Membrane</keyword>
<dbReference type="InterPro" id="IPR019899">
    <property type="entry name" value="Na/solute_symporter_VC_2705"/>
</dbReference>
<accession>A0A0K6IWG6</accession>
<gene>
    <name evidence="12" type="ORF">Ga0061068_10738</name>
</gene>
<dbReference type="Gene3D" id="1.20.1730.10">
    <property type="entry name" value="Sodium/glucose cotransporter"/>
    <property type="match status" value="1"/>
</dbReference>